<organism evidence="2">
    <name type="scientific">Rhizobium leguminosarum</name>
    <dbReference type="NCBI Taxonomy" id="384"/>
    <lineage>
        <taxon>Bacteria</taxon>
        <taxon>Pseudomonadati</taxon>
        <taxon>Pseudomonadota</taxon>
        <taxon>Alphaproteobacteria</taxon>
        <taxon>Hyphomicrobiales</taxon>
        <taxon>Rhizobiaceae</taxon>
        <taxon>Rhizobium/Agrobacterium group</taxon>
        <taxon>Rhizobium</taxon>
    </lineage>
</organism>
<evidence type="ECO:0000256" key="1">
    <source>
        <dbReference type="SAM" id="Phobius"/>
    </source>
</evidence>
<sequence>MPLQVRLLMNAVAGGLLLAALAYDWLGNLAHELIGTAMFALLIFHNTFNRRWYGSTARKGGRDLRGWLNIVTIGALSAAMLSLLVTSLIISRSLFSLLPIASSFGARQLHAQAAYWALVIVAVHVGMRWAMIMASMRAWLRLGAPSVGRTWILRALALAVAAYGVHSWMVMGTGSRLMAEMTLNLWNFEEAALRFFLHQGAIVALFVCLGHYATRLMQLRRNGAS</sequence>
<feature type="transmembrane region" description="Helical" evidence="1">
    <location>
        <begin position="191"/>
        <end position="212"/>
    </location>
</feature>
<protein>
    <submittedName>
        <fullName evidence="2">Uncharacterized protein</fullName>
    </submittedName>
</protein>
<dbReference type="EMBL" id="LVYU01000127">
    <property type="protein sequence ID" value="KZA98043.1"/>
    <property type="molecule type" value="Genomic_DNA"/>
</dbReference>
<reference evidence="2" key="1">
    <citation type="submission" date="2016-03" db="EMBL/GenBank/DDBJ databases">
        <title>Microsymbionts genomes from the relict species Vavilovia formosa.</title>
        <authorList>
            <person name="Chirak E."/>
            <person name="Kimeklis A."/>
            <person name="Kopat V."/>
            <person name="Andronov E."/>
        </authorList>
    </citation>
    <scope>NUCLEOTIDE SEQUENCE [LARGE SCALE GENOMIC DNA]</scope>
    <source>
        <strain evidence="2">Vaf12</strain>
    </source>
</reference>
<keyword evidence="1" id="KW-0812">Transmembrane</keyword>
<evidence type="ECO:0000313" key="2">
    <source>
        <dbReference type="EMBL" id="KZA98043.1"/>
    </source>
</evidence>
<feature type="transmembrane region" description="Helical" evidence="1">
    <location>
        <begin position="7"/>
        <end position="23"/>
    </location>
</feature>
<comment type="caution">
    <text evidence="2">The sequence shown here is derived from an EMBL/GenBank/DDBJ whole genome shotgun (WGS) entry which is preliminary data.</text>
</comment>
<feature type="transmembrane region" description="Helical" evidence="1">
    <location>
        <begin position="151"/>
        <end position="171"/>
    </location>
</feature>
<feature type="transmembrane region" description="Helical" evidence="1">
    <location>
        <begin position="68"/>
        <end position="90"/>
    </location>
</feature>
<keyword evidence="1" id="KW-1133">Transmembrane helix</keyword>
<feature type="transmembrane region" description="Helical" evidence="1">
    <location>
        <begin position="29"/>
        <end position="48"/>
    </location>
</feature>
<dbReference type="RefSeq" id="WP_062944119.1">
    <property type="nucleotide sequence ID" value="NZ_JBHZSX010000003.1"/>
</dbReference>
<feature type="transmembrane region" description="Helical" evidence="1">
    <location>
        <begin position="110"/>
        <end position="130"/>
    </location>
</feature>
<gene>
    <name evidence="2" type="ORF">A4A59_29040</name>
</gene>
<keyword evidence="1" id="KW-0472">Membrane</keyword>
<accession>A0A154IBS4</accession>
<proteinExistence type="predicted"/>
<name>A0A154IBS4_RHILE</name>
<dbReference type="AlphaFoldDB" id="A0A154IBS4"/>